<dbReference type="SMART" id="SM01236">
    <property type="entry name" value="Haem_oxygenase_2"/>
    <property type="match status" value="1"/>
</dbReference>
<accession>A0A381U8M7</accession>
<evidence type="ECO:0008006" key="2">
    <source>
        <dbReference type="Google" id="ProtNLM"/>
    </source>
</evidence>
<proteinExistence type="predicted"/>
<protein>
    <recommendedName>
        <fullName evidence="2">Iron-containing redox enzyme family protein</fullName>
    </recommendedName>
</protein>
<name>A0A381U8M7_9ZZZZ</name>
<dbReference type="SUPFAM" id="SSF48613">
    <property type="entry name" value="Heme oxygenase-like"/>
    <property type="match status" value="1"/>
</dbReference>
<dbReference type="Gene3D" id="1.20.910.10">
    <property type="entry name" value="Heme oxygenase-like"/>
    <property type="match status" value="1"/>
</dbReference>
<gene>
    <name evidence="1" type="ORF">METZ01_LOCUS77178</name>
</gene>
<sequence length="393" mass="45676">MFIIFDNYCETKLPTLLRCVWALVFRKSIGPDSNLLLPNLMNFNSETDSTVLDFSYQKLEDEFVEFLSVDKLDRIIAENPRKLEKFNSALEVSLFNAFKNDEGCTHAHLFLQRLLYRINRLKLFWYDELENYANEDSTFIFLLRLKIENAWQDWEKNNFAQQNPGNLSEALRDRVKEDLQPEPSPDGLFIRNEITKAGYQRLLAIASLDGLVEASQLSRMLGGVGNEVQTMLTRILWEEYGSGKLSRKHSTHFAAMLDECGMDSSPEAYFDIVPWEVLANINHSFFLSERKKKFLHYIGGLLYTEVSVPAAFQNMKMAGKRLKMGEKGISYWTVHVREDIRHGQWMLDDVALPLVEKYSEQAWDMVQGYDQQKFISARSTSALVESIRKFEFF</sequence>
<organism evidence="1">
    <name type="scientific">marine metagenome</name>
    <dbReference type="NCBI Taxonomy" id="408172"/>
    <lineage>
        <taxon>unclassified sequences</taxon>
        <taxon>metagenomes</taxon>
        <taxon>ecological metagenomes</taxon>
    </lineage>
</organism>
<dbReference type="InterPro" id="IPR016084">
    <property type="entry name" value="Haem_Oase-like_multi-hlx"/>
</dbReference>
<evidence type="ECO:0000313" key="1">
    <source>
        <dbReference type="EMBL" id="SVA24324.1"/>
    </source>
</evidence>
<reference evidence="1" key="1">
    <citation type="submission" date="2018-05" db="EMBL/GenBank/DDBJ databases">
        <authorList>
            <person name="Lanie J.A."/>
            <person name="Ng W.-L."/>
            <person name="Kazmierczak K.M."/>
            <person name="Andrzejewski T.M."/>
            <person name="Davidsen T.M."/>
            <person name="Wayne K.J."/>
            <person name="Tettelin H."/>
            <person name="Glass J.I."/>
            <person name="Rusch D."/>
            <person name="Podicherti R."/>
            <person name="Tsui H.-C.T."/>
            <person name="Winkler M.E."/>
        </authorList>
    </citation>
    <scope>NUCLEOTIDE SEQUENCE</scope>
</reference>
<dbReference type="Pfam" id="PF14518">
    <property type="entry name" value="Haem_oxygenas_2"/>
    <property type="match status" value="1"/>
</dbReference>
<dbReference type="AlphaFoldDB" id="A0A381U8M7"/>
<dbReference type="EMBL" id="UINC01005909">
    <property type="protein sequence ID" value="SVA24324.1"/>
    <property type="molecule type" value="Genomic_DNA"/>
</dbReference>